<proteinExistence type="predicted"/>
<dbReference type="Proteomes" id="UP000595437">
    <property type="component" value="Chromosome 1"/>
</dbReference>
<evidence type="ECO:0000313" key="3">
    <source>
        <dbReference type="EMBL" id="QQP56396.1"/>
    </source>
</evidence>
<accession>A0A7T8KIE1</accession>
<name>A0A7T8KIE1_CALRO</name>
<dbReference type="AlphaFoldDB" id="A0A7T8KIE1"/>
<reference evidence="4" key="1">
    <citation type="submission" date="2021-01" db="EMBL/GenBank/DDBJ databases">
        <title>Caligus Genome Assembly.</title>
        <authorList>
            <person name="Gallardo-Escarate C."/>
        </authorList>
    </citation>
    <scope>NUCLEOTIDE SEQUENCE [LARGE SCALE GENOMIC DNA]</scope>
</reference>
<evidence type="ECO:0000256" key="1">
    <source>
        <dbReference type="SAM" id="MobiDB-lite"/>
    </source>
</evidence>
<gene>
    <name evidence="3" type="ORF">FKW44_001043</name>
    <name evidence="2" type="ORF">FKW44_019457</name>
</gene>
<dbReference type="EMBL" id="CP045890">
    <property type="protein sequence ID" value="QQP56396.1"/>
    <property type="molecule type" value="Genomic_DNA"/>
</dbReference>
<evidence type="ECO:0000313" key="2">
    <source>
        <dbReference type="EMBL" id="QQP38777.1"/>
    </source>
</evidence>
<dbReference type="Proteomes" id="UP000595437">
    <property type="component" value="Chromosome 13"/>
</dbReference>
<evidence type="ECO:0000313" key="4">
    <source>
        <dbReference type="Proteomes" id="UP000595437"/>
    </source>
</evidence>
<reference evidence="3" key="2">
    <citation type="journal article" name="Sci. Data">
        <title>Chromosome-scale genome assembly of the sea louse Caligus rogercresseyi by SMRT sequencing and Hi-C analysis.</title>
        <authorList>
            <person name="Gallardo-Escarate C."/>
            <person name="Valenzuela-Munoz V."/>
            <person name="Nunez-Acuna G."/>
            <person name="Valenzuela-Miranda D."/>
            <person name="Goncalves A.T."/>
            <person name="Escobar-Sepulveda H."/>
            <person name="Liachko I."/>
            <person name="Nelson B."/>
            <person name="Roberts S."/>
            <person name="Warren W."/>
        </authorList>
    </citation>
    <scope>NUCLEOTIDE SEQUENCE</scope>
    <source>
        <tissue evidence="3">Whole tissue</tissue>
    </source>
</reference>
<dbReference type="EMBL" id="CP045902">
    <property type="protein sequence ID" value="QQP38777.1"/>
    <property type="molecule type" value="Genomic_DNA"/>
</dbReference>
<sequence length="61" mass="7017">MRVSHTLPSRQGYDSGEETFLKKCKTQLYNHPKRKSSGKGPRKVQFDRIARAQFPSTGEHL</sequence>
<keyword evidence="4" id="KW-1185">Reference proteome</keyword>
<feature type="compositionally biased region" description="Basic residues" evidence="1">
    <location>
        <begin position="31"/>
        <end position="42"/>
    </location>
</feature>
<feature type="region of interest" description="Disordered" evidence="1">
    <location>
        <begin position="28"/>
        <end position="61"/>
    </location>
</feature>
<protein>
    <submittedName>
        <fullName evidence="3">Uncharacterized protein</fullName>
    </submittedName>
</protein>
<organism evidence="3 4">
    <name type="scientific">Caligus rogercresseyi</name>
    <name type="common">Sea louse</name>
    <dbReference type="NCBI Taxonomy" id="217165"/>
    <lineage>
        <taxon>Eukaryota</taxon>
        <taxon>Metazoa</taxon>
        <taxon>Ecdysozoa</taxon>
        <taxon>Arthropoda</taxon>
        <taxon>Crustacea</taxon>
        <taxon>Multicrustacea</taxon>
        <taxon>Hexanauplia</taxon>
        <taxon>Copepoda</taxon>
        <taxon>Siphonostomatoida</taxon>
        <taxon>Caligidae</taxon>
        <taxon>Caligus</taxon>
    </lineage>
</organism>